<sequence>MVVCVCKSVARVLGFHPFFFFLIQKYADLLRIQEKKNLVFNNVSSFTYLQVLFRGTHWLRLWAQLQKDEADGVCLSSPGIGGHAILC</sequence>
<accession>A0A3L6G7W7</accession>
<gene>
    <name evidence="1" type="ORF">Zm00014a_024522</name>
</gene>
<proteinExistence type="predicted"/>
<name>A0A3L6G7W7_MAIZE</name>
<dbReference type="EMBL" id="NCVQ01000002">
    <property type="protein sequence ID" value="PWZ44358.1"/>
    <property type="molecule type" value="Genomic_DNA"/>
</dbReference>
<evidence type="ECO:0000313" key="1">
    <source>
        <dbReference type="EMBL" id="PWZ44358.1"/>
    </source>
</evidence>
<organism evidence="1 2">
    <name type="scientific">Zea mays</name>
    <name type="common">Maize</name>
    <dbReference type="NCBI Taxonomy" id="4577"/>
    <lineage>
        <taxon>Eukaryota</taxon>
        <taxon>Viridiplantae</taxon>
        <taxon>Streptophyta</taxon>
        <taxon>Embryophyta</taxon>
        <taxon>Tracheophyta</taxon>
        <taxon>Spermatophyta</taxon>
        <taxon>Magnoliopsida</taxon>
        <taxon>Liliopsida</taxon>
        <taxon>Poales</taxon>
        <taxon>Poaceae</taxon>
        <taxon>PACMAD clade</taxon>
        <taxon>Panicoideae</taxon>
        <taxon>Andropogonodae</taxon>
        <taxon>Andropogoneae</taxon>
        <taxon>Tripsacinae</taxon>
        <taxon>Zea</taxon>
    </lineage>
</organism>
<dbReference type="Proteomes" id="UP000251960">
    <property type="component" value="Chromosome 10"/>
</dbReference>
<reference evidence="1 2" key="1">
    <citation type="journal article" date="2018" name="Nat. Genet.">
        <title>Extensive intraspecific gene order and gene structural variations between Mo17 and other maize genomes.</title>
        <authorList>
            <person name="Sun S."/>
            <person name="Zhou Y."/>
            <person name="Chen J."/>
            <person name="Shi J."/>
            <person name="Zhao H."/>
            <person name="Zhao H."/>
            <person name="Song W."/>
            <person name="Zhang M."/>
            <person name="Cui Y."/>
            <person name="Dong X."/>
            <person name="Liu H."/>
            <person name="Ma X."/>
            <person name="Jiao Y."/>
            <person name="Wang B."/>
            <person name="Wei X."/>
            <person name="Stein J.C."/>
            <person name="Glaubitz J.C."/>
            <person name="Lu F."/>
            <person name="Yu G."/>
            <person name="Liang C."/>
            <person name="Fengler K."/>
            <person name="Li B."/>
            <person name="Rafalski A."/>
            <person name="Schnable P.S."/>
            <person name="Ware D.H."/>
            <person name="Buckler E.S."/>
            <person name="Lai J."/>
        </authorList>
    </citation>
    <scope>NUCLEOTIDE SEQUENCE [LARGE SCALE GENOMIC DNA]</scope>
    <source>
        <strain evidence="2">cv. Missouri 17</strain>
        <tissue evidence="1">Seedling</tissue>
    </source>
</reference>
<dbReference type="AlphaFoldDB" id="A0A3L6G7W7"/>
<evidence type="ECO:0000313" key="2">
    <source>
        <dbReference type="Proteomes" id="UP000251960"/>
    </source>
</evidence>
<protein>
    <submittedName>
        <fullName evidence="1">Uncharacterized protein</fullName>
    </submittedName>
</protein>
<comment type="caution">
    <text evidence="1">The sequence shown here is derived from an EMBL/GenBank/DDBJ whole genome shotgun (WGS) entry which is preliminary data.</text>
</comment>